<keyword evidence="1" id="KW-0547">Nucleotide-binding</keyword>
<dbReference type="Proteomes" id="UP001165580">
    <property type="component" value="Unassembled WGS sequence"/>
</dbReference>
<evidence type="ECO:0000313" key="5">
    <source>
        <dbReference type="EMBL" id="MCS5714683.1"/>
    </source>
</evidence>
<evidence type="ECO:0000259" key="4">
    <source>
        <dbReference type="SMART" id="SM00382"/>
    </source>
</evidence>
<accession>A0ABT2GES2</accession>
<dbReference type="Gene3D" id="3.40.50.300">
    <property type="entry name" value="P-loop containing nucleotide triphosphate hydrolases"/>
    <property type="match status" value="1"/>
</dbReference>
<feature type="region of interest" description="Disordered" evidence="3">
    <location>
        <begin position="1"/>
        <end position="25"/>
    </location>
</feature>
<keyword evidence="2 5" id="KW-0067">ATP-binding</keyword>
<dbReference type="Pfam" id="PF00005">
    <property type="entry name" value="ABC_tran"/>
    <property type="match status" value="1"/>
</dbReference>
<dbReference type="GO" id="GO:0005524">
    <property type="term" value="F:ATP binding"/>
    <property type="evidence" value="ECO:0007669"/>
    <property type="project" value="UniProtKB-KW"/>
</dbReference>
<dbReference type="InterPro" id="IPR027417">
    <property type="entry name" value="P-loop_NTPase"/>
</dbReference>
<dbReference type="RefSeq" id="WP_259486203.1">
    <property type="nucleotide sequence ID" value="NZ_JANTEZ010000003.1"/>
</dbReference>
<dbReference type="SUPFAM" id="SSF52540">
    <property type="entry name" value="P-loop containing nucleoside triphosphate hydrolases"/>
    <property type="match status" value="1"/>
</dbReference>
<proteinExistence type="predicted"/>
<reference evidence="5" key="1">
    <citation type="submission" date="2022-08" db="EMBL/GenBank/DDBJ databases">
        <authorList>
            <person name="Deng Y."/>
            <person name="Han X.-F."/>
            <person name="Zhang Y.-Q."/>
        </authorList>
    </citation>
    <scope>NUCLEOTIDE SEQUENCE</scope>
    <source>
        <strain evidence="5">CPCC 205716</strain>
    </source>
</reference>
<gene>
    <name evidence="5" type="ORF">NVV95_08975</name>
</gene>
<dbReference type="InterPro" id="IPR003593">
    <property type="entry name" value="AAA+_ATPase"/>
</dbReference>
<dbReference type="InterPro" id="IPR003439">
    <property type="entry name" value="ABC_transporter-like_ATP-bd"/>
</dbReference>
<organism evidence="5 6">
    <name type="scientific">Herbiconiux gentiana</name>
    <dbReference type="NCBI Taxonomy" id="2970912"/>
    <lineage>
        <taxon>Bacteria</taxon>
        <taxon>Bacillati</taxon>
        <taxon>Actinomycetota</taxon>
        <taxon>Actinomycetes</taxon>
        <taxon>Micrococcales</taxon>
        <taxon>Microbacteriaceae</taxon>
        <taxon>Herbiconiux</taxon>
    </lineage>
</organism>
<evidence type="ECO:0000256" key="3">
    <source>
        <dbReference type="SAM" id="MobiDB-lite"/>
    </source>
</evidence>
<sequence length="274" mass="29283">MTHPDAADQSAARISNEPLENVDEEDLGEPVIDAVCLAVEGQSSGLPAPISIRAFRGDLVVVRGAAGSGKTALLLTLGGRMNYRAGRLQVLGNNLPHGARTVRARAALGLMRGVNDLDPNLSVEQHIAERLIFQQPWWKPWVSRQAVHNIVELVNTTMSSLAHSPGLKVGAPRLEGRNFPSEVTPLEQFLLGTVLALVGSPDILLVDDIDALRDRADRVAAWTGLLQFLNGPASPTTVVTCQDDTELAEALDALGSPLTATQIHRIALTSPSRN</sequence>
<dbReference type="EMBL" id="JANTEZ010000003">
    <property type="protein sequence ID" value="MCS5714683.1"/>
    <property type="molecule type" value="Genomic_DNA"/>
</dbReference>
<feature type="domain" description="AAA+ ATPase" evidence="4">
    <location>
        <begin position="56"/>
        <end position="268"/>
    </location>
</feature>
<protein>
    <submittedName>
        <fullName evidence="5">ATP-binding cassette domain-containing protein</fullName>
    </submittedName>
</protein>
<keyword evidence="6" id="KW-1185">Reference proteome</keyword>
<comment type="caution">
    <text evidence="5">The sequence shown here is derived from an EMBL/GenBank/DDBJ whole genome shotgun (WGS) entry which is preliminary data.</text>
</comment>
<evidence type="ECO:0000256" key="2">
    <source>
        <dbReference type="ARBA" id="ARBA00022840"/>
    </source>
</evidence>
<name>A0ABT2GES2_9MICO</name>
<evidence type="ECO:0000256" key="1">
    <source>
        <dbReference type="ARBA" id="ARBA00022741"/>
    </source>
</evidence>
<evidence type="ECO:0000313" key="6">
    <source>
        <dbReference type="Proteomes" id="UP001165580"/>
    </source>
</evidence>
<dbReference type="SMART" id="SM00382">
    <property type="entry name" value="AAA"/>
    <property type="match status" value="1"/>
</dbReference>